<reference evidence="2" key="1">
    <citation type="submission" date="2023-02" db="EMBL/GenBank/DDBJ databases">
        <title>Genome of toxic invasive species Heracleum sosnowskyi carries increased number of genes despite the absence of recent whole-genome duplications.</title>
        <authorList>
            <person name="Schelkunov M."/>
            <person name="Shtratnikova V."/>
            <person name="Makarenko M."/>
            <person name="Klepikova A."/>
            <person name="Omelchenko D."/>
            <person name="Novikova G."/>
            <person name="Obukhova E."/>
            <person name="Bogdanov V."/>
            <person name="Penin A."/>
            <person name="Logacheva M."/>
        </authorList>
    </citation>
    <scope>NUCLEOTIDE SEQUENCE</scope>
    <source>
        <strain evidence="2">Hsosn_3</strain>
        <tissue evidence="2">Leaf</tissue>
    </source>
</reference>
<dbReference type="PANTHER" id="PTHR47389">
    <property type="entry name" value="OS09G0436400 PROTEIN"/>
    <property type="match status" value="1"/>
</dbReference>
<organism evidence="2 3">
    <name type="scientific">Heracleum sosnowskyi</name>
    <dbReference type="NCBI Taxonomy" id="360622"/>
    <lineage>
        <taxon>Eukaryota</taxon>
        <taxon>Viridiplantae</taxon>
        <taxon>Streptophyta</taxon>
        <taxon>Embryophyta</taxon>
        <taxon>Tracheophyta</taxon>
        <taxon>Spermatophyta</taxon>
        <taxon>Magnoliopsida</taxon>
        <taxon>eudicotyledons</taxon>
        <taxon>Gunneridae</taxon>
        <taxon>Pentapetalae</taxon>
        <taxon>asterids</taxon>
        <taxon>campanulids</taxon>
        <taxon>Apiales</taxon>
        <taxon>Apiaceae</taxon>
        <taxon>Apioideae</taxon>
        <taxon>apioid superclade</taxon>
        <taxon>Tordylieae</taxon>
        <taxon>Tordyliinae</taxon>
        <taxon>Heracleum</taxon>
    </lineage>
</organism>
<dbReference type="EMBL" id="JAUIZM010000001">
    <property type="protein sequence ID" value="KAK1402587.1"/>
    <property type="molecule type" value="Genomic_DNA"/>
</dbReference>
<dbReference type="Proteomes" id="UP001237642">
    <property type="component" value="Unassembled WGS sequence"/>
</dbReference>
<evidence type="ECO:0000313" key="3">
    <source>
        <dbReference type="Proteomes" id="UP001237642"/>
    </source>
</evidence>
<protein>
    <submittedName>
        <fullName evidence="2">Uncharacterized protein</fullName>
    </submittedName>
</protein>
<feature type="compositionally biased region" description="Basic and acidic residues" evidence="1">
    <location>
        <begin position="84"/>
        <end position="96"/>
    </location>
</feature>
<name>A0AAD8NB24_9APIA</name>
<accession>A0AAD8NB24</accession>
<dbReference type="InterPro" id="IPR009003">
    <property type="entry name" value="Peptidase_S1_PA"/>
</dbReference>
<dbReference type="Pfam" id="PF07816">
    <property type="entry name" value="DUF1645"/>
    <property type="match status" value="1"/>
</dbReference>
<dbReference type="PANTHER" id="PTHR47389:SF4">
    <property type="entry name" value="OS09G0436400 PROTEIN"/>
    <property type="match status" value="1"/>
</dbReference>
<dbReference type="SUPFAM" id="SSF50494">
    <property type="entry name" value="Trypsin-like serine proteases"/>
    <property type="match status" value="1"/>
</dbReference>
<gene>
    <name evidence="2" type="ORF">POM88_002192</name>
</gene>
<comment type="caution">
    <text evidence="2">The sequence shown here is derived from an EMBL/GenBank/DDBJ whole genome shotgun (WGS) entry which is preliminary data.</text>
</comment>
<reference evidence="2" key="2">
    <citation type="submission" date="2023-05" db="EMBL/GenBank/DDBJ databases">
        <authorList>
            <person name="Schelkunov M.I."/>
        </authorList>
    </citation>
    <scope>NUCLEOTIDE SEQUENCE</scope>
    <source>
        <strain evidence="2">Hsosn_3</strain>
        <tissue evidence="2">Leaf</tissue>
    </source>
</reference>
<feature type="compositionally biased region" description="Low complexity" evidence="1">
    <location>
        <begin position="97"/>
        <end position="112"/>
    </location>
</feature>
<proteinExistence type="predicted"/>
<dbReference type="AlphaFoldDB" id="A0AAD8NB24"/>
<dbReference type="InterPro" id="IPR012442">
    <property type="entry name" value="DUF1645_plant"/>
</dbReference>
<keyword evidence="3" id="KW-1185">Reference proteome</keyword>
<evidence type="ECO:0000313" key="2">
    <source>
        <dbReference type="EMBL" id="KAK1402587.1"/>
    </source>
</evidence>
<feature type="region of interest" description="Disordered" evidence="1">
    <location>
        <begin position="84"/>
        <end position="115"/>
    </location>
</feature>
<sequence>MFKFEKTGTGRPQGSEFDGNFNLVEDEESEDFAFDFNRQLDIQSRTADELFDGGKIKLLDQPPETHEHSNVMCVAVNRRDDALLEGNDGRQGRERVYYSSSSRRQKLSRSLSPVRAPTKVSELDHNEKCCSKLISSLSSSSNSASWKYDKLKKIRSQNEDVIKNSSFRSTHTACVSMSHKKKKVPADEWQHYKSGVVLEDRVEQWRYDLYCRLKISLEAGMVDLEELLEICSGSLKVLTGEIMAASDRMFVLVDVRRKIDCTGLIIAWDNSTSKATIITSAKLARLPRDEIVVPLPNGKILLAEEHYVDYYHNIMTLKFSSDVQLKHVELSSSPPEELEGTQAVALRRDFYNCNLSETSGIIHKDYPYFGCDQLISSTCAGYKTALQMLELDCYPIHLLLRFVSFEIMFLSYMRINSSFEYKVNKRTNC</sequence>
<evidence type="ECO:0000256" key="1">
    <source>
        <dbReference type="SAM" id="MobiDB-lite"/>
    </source>
</evidence>